<reference evidence="3" key="1">
    <citation type="journal article" date="2019" name="Int. J. Syst. Evol. Microbiol.">
        <title>The Global Catalogue of Microorganisms (GCM) 10K type strain sequencing project: providing services to taxonomists for standard genome sequencing and annotation.</title>
        <authorList>
            <consortium name="The Broad Institute Genomics Platform"/>
            <consortium name="The Broad Institute Genome Sequencing Center for Infectious Disease"/>
            <person name="Wu L."/>
            <person name="Ma J."/>
        </authorList>
    </citation>
    <scope>NUCLEOTIDE SEQUENCE [LARGE SCALE GENOMIC DNA]</scope>
    <source>
        <strain evidence="3">CCUG 59189</strain>
    </source>
</reference>
<keyword evidence="3" id="KW-1185">Reference proteome</keyword>
<dbReference type="Pfam" id="PF00107">
    <property type="entry name" value="ADH_zinc_N"/>
    <property type="match status" value="1"/>
</dbReference>
<evidence type="ECO:0000313" key="2">
    <source>
        <dbReference type="EMBL" id="MFD1177287.1"/>
    </source>
</evidence>
<evidence type="ECO:0000313" key="3">
    <source>
        <dbReference type="Proteomes" id="UP001597262"/>
    </source>
</evidence>
<dbReference type="Pfam" id="PF08240">
    <property type="entry name" value="ADH_N"/>
    <property type="match status" value="1"/>
</dbReference>
<dbReference type="RefSeq" id="WP_379319722.1">
    <property type="nucleotide sequence ID" value="NZ_JBHTLM010000008.1"/>
</dbReference>
<dbReference type="InterPro" id="IPR020843">
    <property type="entry name" value="ER"/>
</dbReference>
<feature type="domain" description="Enoyl reductase (ER)" evidence="1">
    <location>
        <begin position="19"/>
        <end position="328"/>
    </location>
</feature>
<dbReference type="InterPro" id="IPR011032">
    <property type="entry name" value="GroES-like_sf"/>
</dbReference>
<dbReference type="EMBL" id="JBHTLM010000008">
    <property type="protein sequence ID" value="MFD1177287.1"/>
    <property type="molecule type" value="Genomic_DNA"/>
</dbReference>
<keyword evidence="2" id="KW-0560">Oxidoreductase</keyword>
<dbReference type="PANTHER" id="PTHR43677">
    <property type="entry name" value="SHORT-CHAIN DEHYDROGENASE/REDUCTASE"/>
    <property type="match status" value="1"/>
</dbReference>
<sequence length="332" mass="34824">MEKQFRAFRVHQDEQGFRGEIETIGPTELPDAEVTISVHYSSVNYKDGLASIPEGKIVKSFPFIPGIDLAGEVLESRDTRFQPGDKVLCTGYGLGVTHEGGFAELARVPADWLVPLPQGLSVLEAMAIGTAGFTAALSIQRLLDNGLTPEDGPVLVAGASGGVGSIAVAILGKLGFQVVAMTGKSDIREQLVAFGASEVISREDAVTAFKGVLGKERWAAVVDPVGGPVTAELLKAVKYGGSIALSGLTAGGKVETSVYPFILRGINLLGIDSVFCPMSLRLQLWQQLAGAWKPGGVLSSGVKVYPLEQLPLALSTVLEGKALGRQVISLLS</sequence>
<dbReference type="InterPro" id="IPR014188">
    <property type="entry name" value="Acrylyl-CoA_reductase_AcuI"/>
</dbReference>
<dbReference type="InterPro" id="IPR013154">
    <property type="entry name" value="ADH-like_N"/>
</dbReference>
<dbReference type="EC" id="1.3.1.95" evidence="2"/>
<dbReference type="Gene3D" id="3.40.50.720">
    <property type="entry name" value="NAD(P)-binding Rossmann-like Domain"/>
    <property type="match status" value="1"/>
</dbReference>
<dbReference type="Proteomes" id="UP001597262">
    <property type="component" value="Unassembled WGS sequence"/>
</dbReference>
<dbReference type="InterPro" id="IPR051397">
    <property type="entry name" value="Zn-ADH-like_protein"/>
</dbReference>
<dbReference type="SMART" id="SM00829">
    <property type="entry name" value="PKS_ER"/>
    <property type="match status" value="1"/>
</dbReference>
<dbReference type="Gene3D" id="3.90.180.10">
    <property type="entry name" value="Medium-chain alcohol dehydrogenases, catalytic domain"/>
    <property type="match status" value="1"/>
</dbReference>
<dbReference type="SUPFAM" id="SSF51735">
    <property type="entry name" value="NAD(P)-binding Rossmann-fold domains"/>
    <property type="match status" value="1"/>
</dbReference>
<accession>A0ABW3RYE8</accession>
<dbReference type="GO" id="GO:0043958">
    <property type="term" value="F:acryloyl-CoA reductase (NADH) activity"/>
    <property type="evidence" value="ECO:0007669"/>
    <property type="project" value="UniProtKB-EC"/>
</dbReference>
<organism evidence="2 3">
    <name type="scientific">Paenibacillus puldeungensis</name>
    <dbReference type="NCBI Taxonomy" id="696536"/>
    <lineage>
        <taxon>Bacteria</taxon>
        <taxon>Bacillati</taxon>
        <taxon>Bacillota</taxon>
        <taxon>Bacilli</taxon>
        <taxon>Bacillales</taxon>
        <taxon>Paenibacillaceae</taxon>
        <taxon>Paenibacillus</taxon>
    </lineage>
</organism>
<proteinExistence type="predicted"/>
<dbReference type="PANTHER" id="PTHR43677:SF1">
    <property type="entry name" value="ACRYLYL-COA REDUCTASE ACUI-RELATED"/>
    <property type="match status" value="1"/>
</dbReference>
<protein>
    <submittedName>
        <fullName evidence="2">Acryloyl-CoA reductase</fullName>
        <ecNumber evidence="2">1.3.1.95</ecNumber>
    </submittedName>
</protein>
<evidence type="ECO:0000259" key="1">
    <source>
        <dbReference type="SMART" id="SM00829"/>
    </source>
</evidence>
<dbReference type="SUPFAM" id="SSF50129">
    <property type="entry name" value="GroES-like"/>
    <property type="match status" value="1"/>
</dbReference>
<name>A0ABW3RYE8_9BACL</name>
<dbReference type="NCBIfam" id="TIGR02823">
    <property type="entry name" value="oxido_YhdH"/>
    <property type="match status" value="1"/>
</dbReference>
<gene>
    <name evidence="2" type="ORF">ACFQ3W_13400</name>
</gene>
<dbReference type="InterPro" id="IPR036291">
    <property type="entry name" value="NAD(P)-bd_dom_sf"/>
</dbReference>
<comment type="caution">
    <text evidence="2">The sequence shown here is derived from an EMBL/GenBank/DDBJ whole genome shotgun (WGS) entry which is preliminary data.</text>
</comment>
<dbReference type="InterPro" id="IPR013149">
    <property type="entry name" value="ADH-like_C"/>
</dbReference>